<dbReference type="CDD" id="cd02909">
    <property type="entry name" value="cupin_pirin_N"/>
    <property type="match status" value="1"/>
</dbReference>
<dbReference type="SUPFAM" id="SSF51182">
    <property type="entry name" value="RmlC-like cupins"/>
    <property type="match status" value="1"/>
</dbReference>
<sequence length="283" mass="32162">MLKHILKPRKKNIGNFPVNRLLPSAKQKMIGPWIFFDHFGPVELSENKALDILPHPHINLVTVTYLFDGEIVHRDSIGSFQTIKPGDLNLMVAGKGITHSEREPLEIRKNKRLMHGLQFWLALPNEFEEIEPAFFHYSKENLPTFEVNDAQIKLIIGTAWNKSSPVKTYCDTLFAKINILKGNSLTLPNEEEIGIYVLSGEIVINQEKVTQHSLGILDKESTHILASTDCDLLLIGGENIGKRFIEWNFVSGRSERISQAKDDWKAQRFNKVIGDEGEFIPLP</sequence>
<dbReference type="InterPro" id="IPR008778">
    <property type="entry name" value="Pirin_C_dom"/>
</dbReference>
<dbReference type="Pfam" id="PF02678">
    <property type="entry name" value="Pirin"/>
    <property type="match status" value="1"/>
</dbReference>
<gene>
    <name evidence="5" type="ORF">ACFPDQ_03965</name>
</gene>
<dbReference type="InterPro" id="IPR012093">
    <property type="entry name" value="Pirin"/>
</dbReference>
<name>A0ABV9TBN2_9GAMM</name>
<comment type="caution">
    <text evidence="5">The sequence shown here is derived from an EMBL/GenBank/DDBJ whole genome shotgun (WGS) entry which is preliminary data.</text>
</comment>
<feature type="domain" description="Pirin N-terminal" evidence="3">
    <location>
        <begin position="18"/>
        <end position="121"/>
    </location>
</feature>
<dbReference type="PANTHER" id="PTHR13903:SF8">
    <property type="entry name" value="PIRIN"/>
    <property type="match status" value="1"/>
</dbReference>
<evidence type="ECO:0000259" key="3">
    <source>
        <dbReference type="Pfam" id="PF02678"/>
    </source>
</evidence>
<dbReference type="RefSeq" id="WP_119331231.1">
    <property type="nucleotide sequence ID" value="NZ_JBHSJH010000001.1"/>
</dbReference>
<dbReference type="Gene3D" id="2.60.120.10">
    <property type="entry name" value="Jelly Rolls"/>
    <property type="match status" value="2"/>
</dbReference>
<reference evidence="6" key="1">
    <citation type="journal article" date="2019" name="Int. J. Syst. Evol. Microbiol.">
        <title>The Global Catalogue of Microorganisms (GCM) 10K type strain sequencing project: providing services to taxonomists for standard genome sequencing and annotation.</title>
        <authorList>
            <consortium name="The Broad Institute Genomics Platform"/>
            <consortium name="The Broad Institute Genome Sequencing Center for Infectious Disease"/>
            <person name="Wu L."/>
            <person name="Ma J."/>
        </authorList>
    </citation>
    <scope>NUCLEOTIDE SEQUENCE [LARGE SCALE GENOMIC DNA]</scope>
    <source>
        <strain evidence="6">CGMCC 1.13718</strain>
    </source>
</reference>
<dbReference type="InterPro" id="IPR011051">
    <property type="entry name" value="RmlC_Cupin_sf"/>
</dbReference>
<dbReference type="PIRSF" id="PIRSF006232">
    <property type="entry name" value="Pirin"/>
    <property type="match status" value="1"/>
</dbReference>
<protein>
    <submittedName>
        <fullName evidence="5">Pirin family protein</fullName>
    </submittedName>
</protein>
<dbReference type="InterPro" id="IPR003829">
    <property type="entry name" value="Pirin_N_dom"/>
</dbReference>
<dbReference type="Pfam" id="PF05726">
    <property type="entry name" value="Pirin_C"/>
    <property type="match status" value="1"/>
</dbReference>
<accession>A0ABV9TBN2</accession>
<comment type="similarity">
    <text evidence="1 2">Belongs to the pirin family.</text>
</comment>
<evidence type="ECO:0000256" key="2">
    <source>
        <dbReference type="RuleBase" id="RU003457"/>
    </source>
</evidence>
<evidence type="ECO:0000313" key="5">
    <source>
        <dbReference type="EMBL" id="MFC4892201.1"/>
    </source>
</evidence>
<organism evidence="5 6">
    <name type="scientific">Pseudofrancisella aestuarii</name>
    <dbReference type="NCBI Taxonomy" id="2670347"/>
    <lineage>
        <taxon>Bacteria</taxon>
        <taxon>Pseudomonadati</taxon>
        <taxon>Pseudomonadota</taxon>
        <taxon>Gammaproteobacteria</taxon>
        <taxon>Thiotrichales</taxon>
        <taxon>Francisellaceae</taxon>
        <taxon>Pseudofrancisella</taxon>
    </lineage>
</organism>
<feature type="domain" description="Pirin C-terminal" evidence="4">
    <location>
        <begin position="182"/>
        <end position="269"/>
    </location>
</feature>
<dbReference type="InterPro" id="IPR014710">
    <property type="entry name" value="RmlC-like_jellyroll"/>
</dbReference>
<dbReference type="EMBL" id="JBHSJH010000001">
    <property type="protein sequence ID" value="MFC4892201.1"/>
    <property type="molecule type" value="Genomic_DNA"/>
</dbReference>
<evidence type="ECO:0000256" key="1">
    <source>
        <dbReference type="ARBA" id="ARBA00008416"/>
    </source>
</evidence>
<dbReference type="CDD" id="cd02247">
    <property type="entry name" value="cupin_pirin_C"/>
    <property type="match status" value="1"/>
</dbReference>
<evidence type="ECO:0000259" key="4">
    <source>
        <dbReference type="Pfam" id="PF05726"/>
    </source>
</evidence>
<keyword evidence="6" id="KW-1185">Reference proteome</keyword>
<evidence type="ECO:0000313" key="6">
    <source>
        <dbReference type="Proteomes" id="UP001595926"/>
    </source>
</evidence>
<dbReference type="Proteomes" id="UP001595926">
    <property type="component" value="Unassembled WGS sequence"/>
</dbReference>
<proteinExistence type="inferred from homology"/>
<dbReference type="PANTHER" id="PTHR13903">
    <property type="entry name" value="PIRIN-RELATED"/>
    <property type="match status" value="1"/>
</dbReference>